<reference evidence="1" key="2">
    <citation type="submission" date="2017-10" db="EMBL/GenBank/DDBJ databases">
        <title>Ladona fulva Genome sequencing and assembly.</title>
        <authorList>
            <person name="Murali S."/>
            <person name="Richards S."/>
            <person name="Bandaranaike D."/>
            <person name="Bellair M."/>
            <person name="Blankenburg K."/>
            <person name="Chao H."/>
            <person name="Dinh H."/>
            <person name="Doddapaneni H."/>
            <person name="Dugan-Rocha S."/>
            <person name="Elkadiri S."/>
            <person name="Gnanaolivu R."/>
            <person name="Hernandez B."/>
            <person name="Skinner E."/>
            <person name="Javaid M."/>
            <person name="Lee S."/>
            <person name="Li M."/>
            <person name="Ming W."/>
            <person name="Munidasa M."/>
            <person name="Muniz J."/>
            <person name="Nguyen L."/>
            <person name="Hughes D."/>
            <person name="Osuji N."/>
            <person name="Pu L.-L."/>
            <person name="Puazo M."/>
            <person name="Qu C."/>
            <person name="Quiroz J."/>
            <person name="Raj R."/>
            <person name="Weissenberger G."/>
            <person name="Xin Y."/>
            <person name="Zou X."/>
            <person name="Han Y."/>
            <person name="Worley K."/>
            <person name="Muzny D."/>
            <person name="Gibbs R."/>
        </authorList>
    </citation>
    <scope>NUCLEOTIDE SEQUENCE</scope>
    <source>
        <strain evidence="1">Sampled in the wild</strain>
    </source>
</reference>
<dbReference type="OrthoDB" id="6577684at2759"/>
<proteinExistence type="predicted"/>
<evidence type="ECO:0000313" key="2">
    <source>
        <dbReference type="Proteomes" id="UP000792457"/>
    </source>
</evidence>
<name>A0A8K0KK95_LADFU</name>
<accession>A0A8K0KK95</accession>
<dbReference type="AlphaFoldDB" id="A0A8K0KK95"/>
<protein>
    <submittedName>
        <fullName evidence="1">Uncharacterized protein</fullName>
    </submittedName>
</protein>
<dbReference type="Proteomes" id="UP000792457">
    <property type="component" value="Unassembled WGS sequence"/>
</dbReference>
<reference evidence="1" key="1">
    <citation type="submission" date="2013-04" db="EMBL/GenBank/DDBJ databases">
        <authorList>
            <person name="Qu J."/>
            <person name="Murali S.C."/>
            <person name="Bandaranaike D."/>
            <person name="Bellair M."/>
            <person name="Blankenburg K."/>
            <person name="Chao H."/>
            <person name="Dinh H."/>
            <person name="Doddapaneni H."/>
            <person name="Downs B."/>
            <person name="Dugan-Rocha S."/>
            <person name="Elkadiri S."/>
            <person name="Gnanaolivu R.D."/>
            <person name="Hernandez B."/>
            <person name="Javaid M."/>
            <person name="Jayaseelan J.C."/>
            <person name="Lee S."/>
            <person name="Li M."/>
            <person name="Ming W."/>
            <person name="Munidasa M."/>
            <person name="Muniz J."/>
            <person name="Nguyen L."/>
            <person name="Ongeri F."/>
            <person name="Osuji N."/>
            <person name="Pu L.-L."/>
            <person name="Puazo M."/>
            <person name="Qu C."/>
            <person name="Quiroz J."/>
            <person name="Raj R."/>
            <person name="Weissenberger G."/>
            <person name="Xin Y."/>
            <person name="Zou X."/>
            <person name="Han Y."/>
            <person name="Richards S."/>
            <person name="Worley K."/>
            <person name="Muzny D."/>
            <person name="Gibbs R."/>
        </authorList>
    </citation>
    <scope>NUCLEOTIDE SEQUENCE</scope>
    <source>
        <strain evidence="1">Sampled in the wild</strain>
    </source>
</reference>
<evidence type="ECO:0000313" key="1">
    <source>
        <dbReference type="EMBL" id="KAG8236806.1"/>
    </source>
</evidence>
<comment type="caution">
    <text evidence="1">The sequence shown here is derived from an EMBL/GenBank/DDBJ whole genome shotgun (WGS) entry which is preliminary data.</text>
</comment>
<keyword evidence="2" id="KW-1185">Reference proteome</keyword>
<dbReference type="EMBL" id="KZ309083">
    <property type="protein sequence ID" value="KAG8236806.1"/>
    <property type="molecule type" value="Genomic_DNA"/>
</dbReference>
<gene>
    <name evidence="1" type="ORF">J437_LFUL014072</name>
</gene>
<organism evidence="1 2">
    <name type="scientific">Ladona fulva</name>
    <name type="common">Scarce chaser dragonfly</name>
    <name type="synonym">Libellula fulva</name>
    <dbReference type="NCBI Taxonomy" id="123851"/>
    <lineage>
        <taxon>Eukaryota</taxon>
        <taxon>Metazoa</taxon>
        <taxon>Ecdysozoa</taxon>
        <taxon>Arthropoda</taxon>
        <taxon>Hexapoda</taxon>
        <taxon>Insecta</taxon>
        <taxon>Pterygota</taxon>
        <taxon>Palaeoptera</taxon>
        <taxon>Odonata</taxon>
        <taxon>Epiprocta</taxon>
        <taxon>Anisoptera</taxon>
        <taxon>Libelluloidea</taxon>
        <taxon>Libellulidae</taxon>
        <taxon>Ladona</taxon>
    </lineage>
</organism>
<sequence length="132" mass="15192">MFSNQFCLPCSGILSHYIVENKAPSGFDHPHKLLETINRICISYGKCTNTLHKWGMLMSPSCNCGTDKQSTIFSKIVIIVLHAKKVYLNRGVKTPSYWSMMRLLSSERMGNWRFKKLKECWRLDLADLAGKF</sequence>